<dbReference type="EMBL" id="CAACVS010000695">
    <property type="protein sequence ID" value="VEU45275.1"/>
    <property type="molecule type" value="Genomic_DNA"/>
</dbReference>
<organism evidence="2 3">
    <name type="scientific">Pseudo-nitzschia multistriata</name>
    <dbReference type="NCBI Taxonomy" id="183589"/>
    <lineage>
        <taxon>Eukaryota</taxon>
        <taxon>Sar</taxon>
        <taxon>Stramenopiles</taxon>
        <taxon>Ochrophyta</taxon>
        <taxon>Bacillariophyta</taxon>
        <taxon>Bacillariophyceae</taxon>
        <taxon>Bacillariophycidae</taxon>
        <taxon>Bacillariales</taxon>
        <taxon>Bacillariaceae</taxon>
        <taxon>Pseudo-nitzschia</taxon>
    </lineage>
</organism>
<keyword evidence="3" id="KW-1185">Reference proteome</keyword>
<evidence type="ECO:0000313" key="3">
    <source>
        <dbReference type="Proteomes" id="UP000291116"/>
    </source>
</evidence>
<feature type="region of interest" description="Disordered" evidence="1">
    <location>
        <begin position="158"/>
        <end position="181"/>
    </location>
</feature>
<sequence>MCRKQRKSPYQSDIGKDHQNLSLVEPTANATKHNSKGNGGTVALAAVHAESKRKRGERNLRRSSSVWKNLKFNFLKRSDPEMINKYDAASKIQRAWRNRVQFGACADEEQSNPAFEPNRLSVRNPPERRSTNIAVLGTLSQAPVGRMNSAETIIPTKSRSRFQSKAGKEHGESQYNTNKNHDSTAFANKEASICQTFFDCGSKHDSSHTLSV</sequence>
<protein>
    <submittedName>
        <fullName evidence="2">Uncharacterized protein</fullName>
    </submittedName>
</protein>
<gene>
    <name evidence="2" type="ORF">PSNMU_V1.4_AUG-EV-PASAV3_0124450</name>
</gene>
<feature type="region of interest" description="Disordered" evidence="1">
    <location>
        <begin position="1"/>
        <end position="21"/>
    </location>
</feature>
<dbReference type="AlphaFoldDB" id="A0A448ZTA2"/>
<name>A0A448ZTA2_9STRA</name>
<evidence type="ECO:0000256" key="1">
    <source>
        <dbReference type="SAM" id="MobiDB-lite"/>
    </source>
</evidence>
<proteinExistence type="predicted"/>
<accession>A0A448ZTA2</accession>
<reference evidence="2 3" key="1">
    <citation type="submission" date="2019-01" db="EMBL/GenBank/DDBJ databases">
        <authorList>
            <person name="Ferrante I. M."/>
        </authorList>
    </citation>
    <scope>NUCLEOTIDE SEQUENCE [LARGE SCALE GENOMIC DNA]</scope>
    <source>
        <strain evidence="2 3">B856</strain>
    </source>
</reference>
<dbReference type="Proteomes" id="UP000291116">
    <property type="component" value="Unassembled WGS sequence"/>
</dbReference>
<evidence type="ECO:0000313" key="2">
    <source>
        <dbReference type="EMBL" id="VEU45275.1"/>
    </source>
</evidence>